<keyword evidence="3" id="KW-0732">Signal</keyword>
<gene>
    <name evidence="5" type="ORF">KCX74_01665</name>
</gene>
<sequence>MNDHTLNFLYLVHGGNYLRNFFIILTFIITGLVSAVVIGIDFETIRGTDDYDDEQEGLREQIIIRFSHVVATDTPKGQTARKFAQLVEAKTNGRIKVHIYANGSLYNDTNEWEAIQNGNVEMIAPATAKVSELFPKWGILDLPYAFPTHEAVTEAYEGKIGKTLLANLHNTNVKGLTFWYNGYKQLTNQVHVIKLPDDVNRLHFRIMPSPVIKEQFNQVHASTSSLPFNKTYQNLEVHFIDGQENTISNIYSKKFYEHQPFVTMSNHGYLGYGVFINKPFWESLSEYNQSAIQAALSEATDWGKRHAIEMNDHYTRELRKKDVVTIHFLTTREREQWKNAWKAVYDQMTTIIGNELMDEVHRIQNKYNSRE</sequence>
<dbReference type="Proteomes" id="UP000675284">
    <property type="component" value="Unassembled WGS sequence"/>
</dbReference>
<dbReference type="GO" id="GO:0030288">
    <property type="term" value="C:outer membrane-bounded periplasmic space"/>
    <property type="evidence" value="ECO:0007669"/>
    <property type="project" value="InterPro"/>
</dbReference>
<evidence type="ECO:0000256" key="2">
    <source>
        <dbReference type="ARBA" id="ARBA00022448"/>
    </source>
</evidence>
<proteinExistence type="inferred from homology"/>
<keyword evidence="4" id="KW-0472">Membrane</keyword>
<keyword evidence="4" id="KW-1133">Transmembrane helix</keyword>
<dbReference type="AlphaFoldDB" id="A0A941I9X0"/>
<dbReference type="NCBIfam" id="TIGR00787">
    <property type="entry name" value="dctP"/>
    <property type="match status" value="1"/>
</dbReference>
<keyword evidence="4" id="KW-0812">Transmembrane</keyword>
<comment type="similarity">
    <text evidence="1">Belongs to the bacterial solute-binding protein 7 family.</text>
</comment>
<dbReference type="PIRSF" id="PIRSF006470">
    <property type="entry name" value="DctB"/>
    <property type="match status" value="1"/>
</dbReference>
<protein>
    <submittedName>
        <fullName evidence="5">DctP family TRAP transporter solute-binding subunit</fullName>
    </submittedName>
</protein>
<dbReference type="Gene3D" id="3.40.190.170">
    <property type="entry name" value="Bacterial extracellular solute-binding protein, family 7"/>
    <property type="match status" value="1"/>
</dbReference>
<keyword evidence="2" id="KW-0813">Transport</keyword>
<accession>A0A941I9X0</accession>
<dbReference type="GO" id="GO:0055085">
    <property type="term" value="P:transmembrane transport"/>
    <property type="evidence" value="ECO:0007669"/>
    <property type="project" value="InterPro"/>
</dbReference>
<evidence type="ECO:0000313" key="6">
    <source>
        <dbReference type="Proteomes" id="UP000675284"/>
    </source>
</evidence>
<evidence type="ECO:0000256" key="3">
    <source>
        <dbReference type="ARBA" id="ARBA00022729"/>
    </source>
</evidence>
<evidence type="ECO:0000256" key="1">
    <source>
        <dbReference type="ARBA" id="ARBA00009023"/>
    </source>
</evidence>
<evidence type="ECO:0000313" key="5">
    <source>
        <dbReference type="EMBL" id="MBR7794746.1"/>
    </source>
</evidence>
<dbReference type="Pfam" id="PF03480">
    <property type="entry name" value="DctP"/>
    <property type="match status" value="1"/>
</dbReference>
<reference evidence="5" key="1">
    <citation type="submission" date="2021-04" db="EMBL/GenBank/DDBJ databases">
        <title>Isolation and polyphasic classification of algal microorganism.</title>
        <authorList>
            <person name="Wang S."/>
        </authorList>
    </citation>
    <scope>NUCLEOTIDE SEQUENCE</scope>
    <source>
        <strain evidence="5">720a</strain>
    </source>
</reference>
<evidence type="ECO:0000256" key="4">
    <source>
        <dbReference type="SAM" id="Phobius"/>
    </source>
</evidence>
<organism evidence="5 6">
    <name type="scientific">Virgibacillus salarius</name>
    <dbReference type="NCBI Taxonomy" id="447199"/>
    <lineage>
        <taxon>Bacteria</taxon>
        <taxon>Bacillati</taxon>
        <taxon>Bacillota</taxon>
        <taxon>Bacilli</taxon>
        <taxon>Bacillales</taxon>
        <taxon>Bacillaceae</taxon>
        <taxon>Virgibacillus</taxon>
    </lineage>
</organism>
<dbReference type="PANTHER" id="PTHR33376">
    <property type="match status" value="1"/>
</dbReference>
<dbReference type="NCBIfam" id="NF037995">
    <property type="entry name" value="TRAP_S1"/>
    <property type="match status" value="1"/>
</dbReference>
<name>A0A941I9X0_9BACI</name>
<dbReference type="InterPro" id="IPR038404">
    <property type="entry name" value="TRAP_DctP_sf"/>
</dbReference>
<dbReference type="InterPro" id="IPR018389">
    <property type="entry name" value="DctP_fam"/>
</dbReference>
<comment type="caution">
    <text evidence="5">The sequence shown here is derived from an EMBL/GenBank/DDBJ whole genome shotgun (WGS) entry which is preliminary data.</text>
</comment>
<keyword evidence="6" id="KW-1185">Reference proteome</keyword>
<dbReference type="EMBL" id="JAGSOT010000003">
    <property type="protein sequence ID" value="MBR7794746.1"/>
    <property type="molecule type" value="Genomic_DNA"/>
</dbReference>
<feature type="transmembrane region" description="Helical" evidence="4">
    <location>
        <begin position="20"/>
        <end position="40"/>
    </location>
</feature>
<dbReference type="InterPro" id="IPR004682">
    <property type="entry name" value="TRAP_DctP"/>
</dbReference>
<dbReference type="PANTHER" id="PTHR33376:SF7">
    <property type="entry name" value="C4-DICARBOXYLATE-BINDING PROTEIN DCTB"/>
    <property type="match status" value="1"/>
</dbReference>